<dbReference type="AlphaFoldDB" id="V2UQR8"/>
<keyword evidence="3" id="KW-1185">Reference proteome</keyword>
<evidence type="ECO:0000313" key="2">
    <source>
        <dbReference type="EMBL" id="ESK52302.1"/>
    </source>
</evidence>
<feature type="transmembrane region" description="Helical" evidence="1">
    <location>
        <begin position="12"/>
        <end position="31"/>
    </location>
</feature>
<dbReference type="OrthoDB" id="6705671at2"/>
<name>V2UQR8_9GAMM</name>
<evidence type="ECO:0000313" key="3">
    <source>
        <dbReference type="Proteomes" id="UP000018418"/>
    </source>
</evidence>
<keyword evidence="1" id="KW-0812">Transmembrane</keyword>
<protein>
    <submittedName>
        <fullName evidence="2">Uncharacterized protein</fullName>
    </submittedName>
</protein>
<dbReference type="EMBL" id="AYEU01000003">
    <property type="protein sequence ID" value="ESK52302.1"/>
    <property type="molecule type" value="Genomic_DNA"/>
</dbReference>
<accession>V2UQR8</accession>
<dbReference type="Proteomes" id="UP000018418">
    <property type="component" value="Unassembled WGS sequence"/>
</dbReference>
<proteinExistence type="predicted"/>
<comment type="caution">
    <text evidence="2">The sequence shown here is derived from an EMBL/GenBank/DDBJ whole genome shotgun (WGS) entry which is preliminary data.</text>
</comment>
<organism evidence="2 3">
    <name type="scientific">Acinetobacter brisouii CIP 110357</name>
    <dbReference type="NCBI Taxonomy" id="1341683"/>
    <lineage>
        <taxon>Bacteria</taxon>
        <taxon>Pseudomonadati</taxon>
        <taxon>Pseudomonadota</taxon>
        <taxon>Gammaproteobacteria</taxon>
        <taxon>Moraxellales</taxon>
        <taxon>Moraxellaceae</taxon>
        <taxon>Acinetobacter</taxon>
    </lineage>
</organism>
<dbReference type="PATRIC" id="fig|1341683.3.peg.446"/>
<gene>
    <name evidence="2" type="ORF">P255_00453</name>
</gene>
<keyword evidence="1" id="KW-1133">Transmembrane helix</keyword>
<dbReference type="HOGENOM" id="CLU_2713133_0_0_6"/>
<feature type="transmembrane region" description="Helical" evidence="1">
    <location>
        <begin position="37"/>
        <end position="53"/>
    </location>
</feature>
<evidence type="ECO:0000256" key="1">
    <source>
        <dbReference type="SAM" id="Phobius"/>
    </source>
</evidence>
<keyword evidence="1" id="KW-0472">Membrane</keyword>
<reference evidence="2 3" key="1">
    <citation type="submission" date="2013-10" db="EMBL/GenBank/DDBJ databases">
        <title>The Genome Sequence of Acinetobacter brisouii CIP 110357.</title>
        <authorList>
            <consortium name="The Broad Institute Genomics Platform"/>
            <consortium name="The Broad Institute Genome Sequencing Center for Infectious Disease"/>
            <person name="Cerqueira G."/>
            <person name="Feldgarden M."/>
            <person name="Courvalin P."/>
            <person name="Grillot-Courvalin C."/>
            <person name="Clermont D."/>
            <person name="Rocha E."/>
            <person name="Yoon E.-J."/>
            <person name="Nemec A."/>
            <person name="Young S.K."/>
            <person name="Zeng Q."/>
            <person name="Gargeya S."/>
            <person name="Fitzgerald M."/>
            <person name="Abouelleil A."/>
            <person name="Alvarado L."/>
            <person name="Berlin A.M."/>
            <person name="Chapman S.B."/>
            <person name="Gainer-Dewar J."/>
            <person name="Goldberg J."/>
            <person name="Gnerre S."/>
            <person name="Griggs A."/>
            <person name="Gujja S."/>
            <person name="Hansen M."/>
            <person name="Howarth C."/>
            <person name="Imamovic A."/>
            <person name="Ireland A."/>
            <person name="Larimer J."/>
            <person name="McCowan C."/>
            <person name="Murphy C."/>
            <person name="Pearson M."/>
            <person name="Poon T.W."/>
            <person name="Priest M."/>
            <person name="Roberts A."/>
            <person name="Saif S."/>
            <person name="Shea T."/>
            <person name="Sykes S."/>
            <person name="Wortman J."/>
            <person name="Nusbaum C."/>
            <person name="Birren B."/>
        </authorList>
    </citation>
    <scope>NUCLEOTIDE SEQUENCE [LARGE SCALE GENOMIC DNA]</scope>
    <source>
        <strain evidence="2 3">CIP 110357</strain>
    </source>
</reference>
<sequence>MKKFFPKNQDTFLKVGLVSMIILSISTALFLKDYYDHSLLAFLVLMVFPFLYMKCVTTIANKIYENDPLGSF</sequence>